<comment type="catalytic activity">
    <reaction evidence="1">
        <text>ATP + protein L-histidine = ADP + protein N-phospho-L-histidine.</text>
        <dbReference type="EC" id="2.7.13.3"/>
    </reaction>
</comment>
<evidence type="ECO:0000256" key="6">
    <source>
        <dbReference type="SAM" id="Phobius"/>
    </source>
</evidence>
<feature type="transmembrane region" description="Helical" evidence="6">
    <location>
        <begin position="195"/>
        <end position="217"/>
    </location>
</feature>
<protein>
    <recommendedName>
        <fullName evidence="2">histidine kinase</fullName>
        <ecNumber evidence="2">2.7.13.3</ecNumber>
    </recommendedName>
</protein>
<evidence type="ECO:0000313" key="9">
    <source>
        <dbReference type="Proteomes" id="UP000030008"/>
    </source>
</evidence>
<dbReference type="InterPro" id="IPR003661">
    <property type="entry name" value="HisK_dim/P_dom"/>
</dbReference>
<dbReference type="PRINTS" id="PR00344">
    <property type="entry name" value="BCTRLSENSOR"/>
</dbReference>
<dbReference type="GO" id="GO:0000155">
    <property type="term" value="F:phosphorelay sensor kinase activity"/>
    <property type="evidence" value="ECO:0007669"/>
    <property type="project" value="InterPro"/>
</dbReference>
<dbReference type="InterPro" id="IPR005467">
    <property type="entry name" value="His_kinase_dom"/>
</dbReference>
<feature type="domain" description="Histidine kinase" evidence="7">
    <location>
        <begin position="437"/>
        <end position="649"/>
    </location>
</feature>
<accession>A0A099I0H5</accession>
<dbReference type="AlphaFoldDB" id="A0A099I0H5"/>
<organism evidence="8 9">
    <name type="scientific">Clostridium innocuum</name>
    <dbReference type="NCBI Taxonomy" id="1522"/>
    <lineage>
        <taxon>Bacteria</taxon>
        <taxon>Bacillati</taxon>
        <taxon>Bacillota</taxon>
        <taxon>Clostridia</taxon>
        <taxon>Eubacteriales</taxon>
        <taxon>Clostridiaceae</taxon>
        <taxon>Clostridium</taxon>
    </lineage>
</organism>
<dbReference type="PANTHER" id="PTHR43547:SF2">
    <property type="entry name" value="HYBRID SIGNAL TRANSDUCTION HISTIDINE KINASE C"/>
    <property type="match status" value="1"/>
</dbReference>
<keyword evidence="6" id="KW-0812">Transmembrane</keyword>
<keyword evidence="6" id="KW-1133">Transmembrane helix</keyword>
<feature type="transmembrane region" description="Helical" evidence="6">
    <location>
        <begin position="315"/>
        <end position="336"/>
    </location>
</feature>
<dbReference type="InterPro" id="IPR036890">
    <property type="entry name" value="HATPase_C_sf"/>
</dbReference>
<keyword evidence="6" id="KW-0472">Membrane</keyword>
<dbReference type="CDD" id="cd00082">
    <property type="entry name" value="HisKA"/>
    <property type="match status" value="1"/>
</dbReference>
<feature type="transmembrane region" description="Helical" evidence="6">
    <location>
        <begin position="382"/>
        <end position="399"/>
    </location>
</feature>
<dbReference type="SUPFAM" id="SSF47384">
    <property type="entry name" value="Homodimeric domain of signal transducing histidine kinase"/>
    <property type="match status" value="1"/>
</dbReference>
<keyword evidence="5" id="KW-0902">Two-component regulatory system</keyword>
<dbReference type="EC" id="2.7.13.3" evidence="2"/>
<dbReference type="PROSITE" id="PS50109">
    <property type="entry name" value="HIS_KIN"/>
    <property type="match status" value="1"/>
</dbReference>
<dbReference type="SUPFAM" id="SSF55874">
    <property type="entry name" value="ATPase domain of HSP90 chaperone/DNA topoisomerase II/histidine kinase"/>
    <property type="match status" value="1"/>
</dbReference>
<comment type="caution">
    <text evidence="8">The sequence shown here is derived from an EMBL/GenBank/DDBJ whole genome shotgun (WGS) entry which is preliminary data.</text>
</comment>
<dbReference type="Gene3D" id="3.30.565.10">
    <property type="entry name" value="Histidine kinase-like ATPase, C-terminal domain"/>
    <property type="match status" value="1"/>
</dbReference>
<dbReference type="SMART" id="SM00387">
    <property type="entry name" value="HATPase_c"/>
    <property type="match status" value="1"/>
</dbReference>
<reference evidence="8 9" key="1">
    <citation type="submission" date="2014-08" db="EMBL/GenBank/DDBJ databases">
        <title>Clostridium innocuum, an unnegligible vancomycin-resistant pathogen causing extra-intestinal infections.</title>
        <authorList>
            <person name="Feng Y."/>
            <person name="Chiu C.-H."/>
        </authorList>
    </citation>
    <scope>NUCLEOTIDE SEQUENCE [LARGE SCALE GENOMIC DNA]</scope>
    <source>
        <strain evidence="8 9">AN88</strain>
    </source>
</reference>
<evidence type="ECO:0000256" key="1">
    <source>
        <dbReference type="ARBA" id="ARBA00000085"/>
    </source>
</evidence>
<keyword evidence="4 8" id="KW-0418">Kinase</keyword>
<dbReference type="InterPro" id="IPR036097">
    <property type="entry name" value="HisK_dim/P_sf"/>
</dbReference>
<evidence type="ECO:0000259" key="7">
    <source>
        <dbReference type="PROSITE" id="PS50109"/>
    </source>
</evidence>
<sequence>MIVLIILSSSFFLSFINRYDNKYYNVQAPVKNGQLLSNQLRLEDNALYSLVDNWLFYPHIYRNATTNQDARGVYTYLGQYPDFSMRDAARSPYGVSSYQLSIPATESGQTISIYFPEIDIASEIWLDDTLVASNGNVKTAPIKARIQNTVITFSTEKTHTLYVIAANDTHYYSGMYYPCILSTPQGIQSMILRKVLFYGFLVFSSLSIGLYSLNLWIRNRRDSVSRCFATATLAFSLFASRELLRMSGISHVTIFYAFMDAAYFLMMYKILEINTLLSPLSKKNLITRGMRLLSIGMCILPFANLFMLGKNADALLAYGWIVDGFKYISVLYILYTTLYGSRYRRMELWLLGANTFYIFGILYTLLGANLFEPLCYGWPNDYFSFFIVLSLAALMIQRSEQMARENERLTIHLQETVEQRTEQLHTLLSERKAMLAEFAHDLKAPLSSMQSFIELIRMQDTLIDDEVDGYLKILERKGAELQNRMTVLQKFSSMDKGSQDKHVLDLTQFLKQFHDFNKADCNAAGIYFLYLSARKPCPVFADEKQLTRSLENLLYNALSFTEMEGTITLSLSTEDSNAHIVVEDTGCGIAPDRQEQIFHKGVSLREDSTERGLGLYITKSIIAEHNGSIWVESDGEHGSAFHILLPLAYSNLQESVKP</sequence>
<dbReference type="Pfam" id="PF02518">
    <property type="entry name" value="HATPase_c"/>
    <property type="match status" value="1"/>
</dbReference>
<feature type="transmembrane region" description="Helical" evidence="6">
    <location>
        <begin position="253"/>
        <end position="271"/>
    </location>
</feature>
<dbReference type="EMBL" id="JQIF01000110">
    <property type="protein sequence ID" value="KGJ51459.1"/>
    <property type="molecule type" value="Genomic_DNA"/>
</dbReference>
<feature type="transmembrane region" description="Helical" evidence="6">
    <location>
        <begin position="224"/>
        <end position="241"/>
    </location>
</feature>
<dbReference type="InterPro" id="IPR003594">
    <property type="entry name" value="HATPase_dom"/>
</dbReference>
<dbReference type="Gene3D" id="1.10.287.130">
    <property type="match status" value="1"/>
</dbReference>
<evidence type="ECO:0000256" key="2">
    <source>
        <dbReference type="ARBA" id="ARBA00012438"/>
    </source>
</evidence>
<evidence type="ECO:0000256" key="4">
    <source>
        <dbReference type="ARBA" id="ARBA00022777"/>
    </source>
</evidence>
<keyword evidence="3" id="KW-0597">Phosphoprotein</keyword>
<name>A0A099I0H5_CLOIN</name>
<dbReference type="Proteomes" id="UP000030008">
    <property type="component" value="Unassembled WGS sequence"/>
</dbReference>
<gene>
    <name evidence="8" type="ORF">CIAN88_20050</name>
</gene>
<proteinExistence type="predicted"/>
<evidence type="ECO:0000256" key="3">
    <source>
        <dbReference type="ARBA" id="ARBA00022553"/>
    </source>
</evidence>
<dbReference type="InterPro" id="IPR004358">
    <property type="entry name" value="Sig_transdc_His_kin-like_C"/>
</dbReference>
<evidence type="ECO:0000256" key="5">
    <source>
        <dbReference type="ARBA" id="ARBA00023012"/>
    </source>
</evidence>
<feature type="transmembrane region" description="Helical" evidence="6">
    <location>
        <begin position="348"/>
        <end position="370"/>
    </location>
</feature>
<dbReference type="PANTHER" id="PTHR43547">
    <property type="entry name" value="TWO-COMPONENT HISTIDINE KINASE"/>
    <property type="match status" value="1"/>
</dbReference>
<evidence type="ECO:0000313" key="8">
    <source>
        <dbReference type="EMBL" id="KGJ51459.1"/>
    </source>
</evidence>
<feature type="transmembrane region" description="Helical" evidence="6">
    <location>
        <begin position="292"/>
        <end position="309"/>
    </location>
</feature>
<keyword evidence="4 8" id="KW-0808">Transferase</keyword>